<dbReference type="GO" id="GO:0006351">
    <property type="term" value="P:DNA-templated transcription"/>
    <property type="evidence" value="ECO:0007669"/>
    <property type="project" value="TreeGrafter"/>
</dbReference>
<dbReference type="Pfam" id="PF00126">
    <property type="entry name" value="HTH_1"/>
    <property type="match status" value="1"/>
</dbReference>
<evidence type="ECO:0000256" key="3">
    <source>
        <dbReference type="ARBA" id="ARBA00023125"/>
    </source>
</evidence>
<dbReference type="InterPro" id="IPR036390">
    <property type="entry name" value="WH_DNA-bd_sf"/>
</dbReference>
<comment type="caution">
    <text evidence="6">The sequence shown here is derived from an EMBL/GenBank/DDBJ whole genome shotgun (WGS) entry which is preliminary data.</text>
</comment>
<keyword evidence="2" id="KW-0805">Transcription regulation</keyword>
<feature type="domain" description="HTH lysR-type" evidence="5">
    <location>
        <begin position="1"/>
        <end position="59"/>
    </location>
</feature>
<evidence type="ECO:0000313" key="6">
    <source>
        <dbReference type="EMBL" id="TXL69556.1"/>
    </source>
</evidence>
<reference evidence="6 7" key="1">
    <citation type="submission" date="2019-06" db="EMBL/GenBank/DDBJ databases">
        <title>New taxonomy in bacterial strain CC-CFT640, isolated from vineyard.</title>
        <authorList>
            <person name="Lin S.-Y."/>
            <person name="Tsai C.-F."/>
            <person name="Young C.-C."/>
        </authorList>
    </citation>
    <scope>NUCLEOTIDE SEQUENCE [LARGE SCALE GENOMIC DNA]</scope>
    <source>
        <strain evidence="6 7">CC-CFT640</strain>
    </source>
</reference>
<gene>
    <name evidence="6" type="ORF">FHP25_38435</name>
</gene>
<protein>
    <submittedName>
        <fullName evidence="6">LysR family transcriptional regulator</fullName>
    </submittedName>
</protein>
<dbReference type="AlphaFoldDB" id="A0A5C8P7Y5"/>
<dbReference type="Gene3D" id="3.40.190.290">
    <property type="match status" value="1"/>
</dbReference>
<sequence length="298" mass="32230">MDRLEAMSIVLAVAELGSLSAAARRLNTPIATASRQIAELETHLRTKLFDRSTRKLVLTDAGSTYVAALKRILADLSEAERAASGEYTTPTGELVVTAPVGLGRVHLMPILAEFLRSYPDINVRLVLGDRILSLSEEHVDVALRIGELPDSRLIALRVGATHPVVCASPAYLAARGTPRTPDDIAGHDCIIYEGFRSPDLWAFAHQQTDIAITVQPRLVVSSAEAACDAARAGIGLARAFSYHVVRSIETGTLSTVLDEYRPAALPVSLVYRAGRFLPIKLRAFLDFASPRLKARLAT</sequence>
<dbReference type="InterPro" id="IPR000847">
    <property type="entry name" value="LysR_HTH_N"/>
</dbReference>
<keyword evidence="4" id="KW-0804">Transcription</keyword>
<dbReference type="InterPro" id="IPR058163">
    <property type="entry name" value="LysR-type_TF_proteobact-type"/>
</dbReference>
<dbReference type="GO" id="GO:0003700">
    <property type="term" value="F:DNA-binding transcription factor activity"/>
    <property type="evidence" value="ECO:0007669"/>
    <property type="project" value="InterPro"/>
</dbReference>
<dbReference type="PANTHER" id="PTHR30537">
    <property type="entry name" value="HTH-TYPE TRANSCRIPTIONAL REGULATOR"/>
    <property type="match status" value="1"/>
</dbReference>
<dbReference type="PROSITE" id="PS50931">
    <property type="entry name" value="HTH_LYSR"/>
    <property type="match status" value="1"/>
</dbReference>
<name>A0A5C8P7Y5_9HYPH</name>
<dbReference type="InterPro" id="IPR005119">
    <property type="entry name" value="LysR_subst-bd"/>
</dbReference>
<dbReference type="GO" id="GO:0043565">
    <property type="term" value="F:sequence-specific DNA binding"/>
    <property type="evidence" value="ECO:0007669"/>
    <property type="project" value="TreeGrafter"/>
</dbReference>
<dbReference type="RefSeq" id="WP_147852320.1">
    <property type="nucleotide sequence ID" value="NZ_VDUZ01000078.1"/>
</dbReference>
<dbReference type="Pfam" id="PF03466">
    <property type="entry name" value="LysR_substrate"/>
    <property type="match status" value="1"/>
</dbReference>
<accession>A0A5C8P7Y5</accession>
<dbReference type="Proteomes" id="UP000321638">
    <property type="component" value="Unassembled WGS sequence"/>
</dbReference>
<keyword evidence="7" id="KW-1185">Reference proteome</keyword>
<dbReference type="OrthoDB" id="9812435at2"/>
<dbReference type="CDD" id="cd08471">
    <property type="entry name" value="PBP2_CrgA_like_2"/>
    <property type="match status" value="1"/>
</dbReference>
<evidence type="ECO:0000256" key="1">
    <source>
        <dbReference type="ARBA" id="ARBA00009437"/>
    </source>
</evidence>
<evidence type="ECO:0000256" key="2">
    <source>
        <dbReference type="ARBA" id="ARBA00023015"/>
    </source>
</evidence>
<comment type="similarity">
    <text evidence="1">Belongs to the LysR transcriptional regulatory family.</text>
</comment>
<dbReference type="InterPro" id="IPR036388">
    <property type="entry name" value="WH-like_DNA-bd_sf"/>
</dbReference>
<dbReference type="FunFam" id="1.10.10.10:FF:000001">
    <property type="entry name" value="LysR family transcriptional regulator"/>
    <property type="match status" value="1"/>
</dbReference>
<keyword evidence="3" id="KW-0238">DNA-binding</keyword>
<evidence type="ECO:0000256" key="4">
    <source>
        <dbReference type="ARBA" id="ARBA00023163"/>
    </source>
</evidence>
<evidence type="ECO:0000313" key="7">
    <source>
        <dbReference type="Proteomes" id="UP000321638"/>
    </source>
</evidence>
<dbReference type="EMBL" id="VDUZ01000078">
    <property type="protein sequence ID" value="TXL69556.1"/>
    <property type="molecule type" value="Genomic_DNA"/>
</dbReference>
<dbReference type="Gene3D" id="1.10.10.10">
    <property type="entry name" value="Winged helix-like DNA-binding domain superfamily/Winged helix DNA-binding domain"/>
    <property type="match status" value="1"/>
</dbReference>
<evidence type="ECO:0000259" key="5">
    <source>
        <dbReference type="PROSITE" id="PS50931"/>
    </source>
</evidence>
<organism evidence="6 7">
    <name type="scientific">Vineibacter terrae</name>
    <dbReference type="NCBI Taxonomy" id="2586908"/>
    <lineage>
        <taxon>Bacteria</taxon>
        <taxon>Pseudomonadati</taxon>
        <taxon>Pseudomonadota</taxon>
        <taxon>Alphaproteobacteria</taxon>
        <taxon>Hyphomicrobiales</taxon>
        <taxon>Vineibacter</taxon>
    </lineage>
</organism>
<proteinExistence type="inferred from homology"/>
<dbReference type="PANTHER" id="PTHR30537:SF5">
    <property type="entry name" value="HTH-TYPE TRANSCRIPTIONAL ACTIVATOR TTDR-RELATED"/>
    <property type="match status" value="1"/>
</dbReference>
<dbReference type="SUPFAM" id="SSF53850">
    <property type="entry name" value="Periplasmic binding protein-like II"/>
    <property type="match status" value="1"/>
</dbReference>
<dbReference type="SUPFAM" id="SSF46785">
    <property type="entry name" value="Winged helix' DNA-binding domain"/>
    <property type="match status" value="1"/>
</dbReference>